<dbReference type="GO" id="GO:0015483">
    <property type="term" value="F:long-chain fatty acid transporting porin activity"/>
    <property type="evidence" value="ECO:0007669"/>
    <property type="project" value="TreeGrafter"/>
</dbReference>
<sequence>MSKNALPIGLLAVFALTTQTAEATNGYFAHGYGARSKAMAGTGAGQVQDAIAAAALNPAGLVNVGNRLDGGLELFAPFREYSVSGQGTFDGRHFPLGPGTQESESNFFPVGALGWSYQLDGQQALGLALYGNGGMNTDWRQVGNSSPYCFGQSGVFCGGRAGVDMAQAFIVGTYAHSFANGRYSVGLSPIFAAQTFKARGLGIFGAQGYSSDPASLSDRGRDYSFGAGFRVGGQAELLPGLRLGASYKSRIYMSPFERYRGLFAQQGEFDIPDSFNVGISWDATAAFTANFDVEHIRYSEIKSVGTPLNPLFSGAKLGAGNGPGFGWNDMTIYKFGGQWRQNDRWVWRGGFSYGQQPIEGSEVLFNILAPGVQEWHLTGGFTHALSKADELSFAFMYSPQRTITGANPLDGNQQIELAMTQFSLQLGWSRKF</sequence>
<dbReference type="SUPFAM" id="SSF56935">
    <property type="entry name" value="Porins"/>
    <property type="match status" value="1"/>
</dbReference>
<dbReference type="Gene3D" id="2.40.160.60">
    <property type="entry name" value="Outer membrane protein transport protein (OMPP1/FadL/TodX)"/>
    <property type="match status" value="1"/>
</dbReference>
<comment type="subcellular location">
    <subcellularLocation>
        <location evidence="1">Cell outer membrane</location>
        <topology evidence="1">Multi-pass membrane protein</topology>
    </subcellularLocation>
</comment>
<keyword evidence="5 8" id="KW-0732">Signal</keyword>
<feature type="chain" id="PRO_5041696183" description="Long-chain fatty acid transporter" evidence="8">
    <location>
        <begin position="24"/>
        <end position="432"/>
    </location>
</feature>
<dbReference type="InterPro" id="IPR005017">
    <property type="entry name" value="OMPP1/FadL/TodX"/>
</dbReference>
<dbReference type="EMBL" id="LUUL01000131">
    <property type="protein sequence ID" value="OAI21922.1"/>
    <property type="molecule type" value="Genomic_DNA"/>
</dbReference>
<dbReference type="PANTHER" id="PTHR35093:SF8">
    <property type="entry name" value="OUTER MEMBRANE PROTEIN NMB0088-RELATED"/>
    <property type="match status" value="1"/>
</dbReference>
<evidence type="ECO:0000256" key="8">
    <source>
        <dbReference type="SAM" id="SignalP"/>
    </source>
</evidence>
<protein>
    <recommendedName>
        <fullName evidence="11">Long-chain fatty acid transporter</fullName>
    </recommendedName>
</protein>
<keyword evidence="3" id="KW-1134">Transmembrane beta strand</keyword>
<evidence type="ECO:0000256" key="4">
    <source>
        <dbReference type="ARBA" id="ARBA00022692"/>
    </source>
</evidence>
<feature type="signal peptide" evidence="8">
    <location>
        <begin position="1"/>
        <end position="23"/>
    </location>
</feature>
<evidence type="ECO:0000256" key="7">
    <source>
        <dbReference type="ARBA" id="ARBA00023237"/>
    </source>
</evidence>
<evidence type="ECO:0000256" key="3">
    <source>
        <dbReference type="ARBA" id="ARBA00022452"/>
    </source>
</evidence>
<dbReference type="AlphaFoldDB" id="A0AA91D8Z1"/>
<evidence type="ECO:0000256" key="6">
    <source>
        <dbReference type="ARBA" id="ARBA00023136"/>
    </source>
</evidence>
<keyword evidence="4" id="KW-0812">Transmembrane</keyword>
<dbReference type="GO" id="GO:0009279">
    <property type="term" value="C:cell outer membrane"/>
    <property type="evidence" value="ECO:0007669"/>
    <property type="project" value="UniProtKB-SubCell"/>
</dbReference>
<evidence type="ECO:0008006" key="11">
    <source>
        <dbReference type="Google" id="ProtNLM"/>
    </source>
</evidence>
<evidence type="ECO:0000256" key="5">
    <source>
        <dbReference type="ARBA" id="ARBA00022729"/>
    </source>
</evidence>
<comment type="caution">
    <text evidence="9">The sequence shown here is derived from an EMBL/GenBank/DDBJ whole genome shotgun (WGS) entry which is preliminary data.</text>
</comment>
<dbReference type="Proteomes" id="UP000077734">
    <property type="component" value="Unassembled WGS sequence"/>
</dbReference>
<dbReference type="PANTHER" id="PTHR35093">
    <property type="entry name" value="OUTER MEMBRANE PROTEIN NMB0088-RELATED"/>
    <property type="match status" value="1"/>
</dbReference>
<dbReference type="RefSeq" id="WP_064030000.1">
    <property type="nucleotide sequence ID" value="NZ_LUUL01000131.1"/>
</dbReference>
<proteinExistence type="inferred from homology"/>
<organism evidence="9 10">
    <name type="scientific">Methylomonas koyamae</name>
    <dbReference type="NCBI Taxonomy" id="702114"/>
    <lineage>
        <taxon>Bacteria</taxon>
        <taxon>Pseudomonadati</taxon>
        <taxon>Pseudomonadota</taxon>
        <taxon>Gammaproteobacteria</taxon>
        <taxon>Methylococcales</taxon>
        <taxon>Methylococcaceae</taxon>
        <taxon>Methylomonas</taxon>
    </lineage>
</organism>
<evidence type="ECO:0000313" key="9">
    <source>
        <dbReference type="EMBL" id="OAI21922.1"/>
    </source>
</evidence>
<evidence type="ECO:0000313" key="10">
    <source>
        <dbReference type="Proteomes" id="UP000077734"/>
    </source>
</evidence>
<dbReference type="Pfam" id="PF03349">
    <property type="entry name" value="Toluene_X"/>
    <property type="match status" value="1"/>
</dbReference>
<evidence type="ECO:0000256" key="2">
    <source>
        <dbReference type="ARBA" id="ARBA00008163"/>
    </source>
</evidence>
<name>A0AA91D8Z1_9GAMM</name>
<keyword evidence="7" id="KW-0998">Cell outer membrane</keyword>
<comment type="similarity">
    <text evidence="2">Belongs to the OmpP1/FadL family.</text>
</comment>
<gene>
    <name evidence="9" type="ORF">A1356_20085</name>
</gene>
<keyword evidence="10" id="KW-1185">Reference proteome</keyword>
<reference evidence="9 10" key="1">
    <citation type="submission" date="2016-03" db="EMBL/GenBank/DDBJ databases">
        <authorList>
            <person name="Heylen K."/>
            <person name="De Vos P."/>
            <person name="Vekeman B."/>
        </authorList>
    </citation>
    <scope>NUCLEOTIDE SEQUENCE [LARGE SCALE GENOMIC DNA]</scope>
    <source>
        <strain evidence="9 10">R-49807</strain>
    </source>
</reference>
<accession>A0AA91D8Z1</accession>
<evidence type="ECO:0000256" key="1">
    <source>
        <dbReference type="ARBA" id="ARBA00004571"/>
    </source>
</evidence>
<keyword evidence="6" id="KW-0472">Membrane</keyword>